<dbReference type="InterPro" id="IPR006162">
    <property type="entry name" value="Ppantetheine_attach_site"/>
</dbReference>
<dbReference type="InterPro" id="IPR042099">
    <property type="entry name" value="ANL_N_sf"/>
</dbReference>
<dbReference type="InterPro" id="IPR000873">
    <property type="entry name" value="AMP-dep_synth/lig_dom"/>
</dbReference>
<dbReference type="GO" id="GO:0043041">
    <property type="term" value="P:amino acid activation for nonribosomal peptide biosynthetic process"/>
    <property type="evidence" value="ECO:0007669"/>
    <property type="project" value="TreeGrafter"/>
</dbReference>
<keyword evidence="5" id="KW-0596">Phosphopantetheine</keyword>
<evidence type="ECO:0000256" key="7">
    <source>
        <dbReference type="ARBA" id="ARBA00022598"/>
    </source>
</evidence>
<dbReference type="HOGENOM" id="CLU_000022_0_8_11"/>
<dbReference type="GO" id="GO:0016874">
    <property type="term" value="F:ligase activity"/>
    <property type="evidence" value="ECO:0007669"/>
    <property type="project" value="UniProtKB-KW"/>
</dbReference>
<evidence type="ECO:0000256" key="5">
    <source>
        <dbReference type="ARBA" id="ARBA00022450"/>
    </source>
</evidence>
<dbReference type="GO" id="GO:0031177">
    <property type="term" value="F:phosphopantetheine binding"/>
    <property type="evidence" value="ECO:0007669"/>
    <property type="project" value="InterPro"/>
</dbReference>
<dbReference type="FunFam" id="3.30.559.10:FF:000023">
    <property type="entry name" value="Non-ribosomal peptide synthetase"/>
    <property type="match status" value="2"/>
</dbReference>
<gene>
    <name evidence="11" type="ORF">SaccyDRAFT_2849</name>
</gene>
<dbReference type="Proteomes" id="UP000002791">
    <property type="component" value="Chromosome"/>
</dbReference>
<accession>H5XHL5</accession>
<dbReference type="Pfam" id="PF13193">
    <property type="entry name" value="AMP-binding_C"/>
    <property type="match status" value="2"/>
</dbReference>
<dbReference type="Gene3D" id="3.40.50.12780">
    <property type="entry name" value="N-terminal domain of ligase-like"/>
    <property type="match status" value="2"/>
</dbReference>
<feature type="region of interest" description="Disordered" evidence="9">
    <location>
        <begin position="78"/>
        <end position="102"/>
    </location>
</feature>
<dbReference type="EMBL" id="CM001440">
    <property type="protein sequence ID" value="EHR61695.1"/>
    <property type="molecule type" value="Genomic_DNA"/>
</dbReference>
<dbReference type="InterPro" id="IPR045851">
    <property type="entry name" value="AMP-bd_C_sf"/>
</dbReference>
<dbReference type="RefSeq" id="WP_005457017.1">
    <property type="nucleotide sequence ID" value="NZ_CM001440.1"/>
</dbReference>
<dbReference type="InterPro" id="IPR009081">
    <property type="entry name" value="PP-bd_ACP"/>
</dbReference>
<comment type="cofactor">
    <cofactor evidence="1">
        <name>pantetheine 4'-phosphate</name>
        <dbReference type="ChEBI" id="CHEBI:47942"/>
    </cofactor>
</comment>
<dbReference type="SMART" id="SM00823">
    <property type="entry name" value="PKS_PP"/>
    <property type="match status" value="3"/>
</dbReference>
<feature type="compositionally biased region" description="Basic and acidic residues" evidence="9">
    <location>
        <begin position="536"/>
        <end position="546"/>
    </location>
</feature>
<dbReference type="SUPFAM" id="SSF56801">
    <property type="entry name" value="Acetyl-CoA synthetase-like"/>
    <property type="match status" value="2"/>
</dbReference>
<dbReference type="CDD" id="cd19535">
    <property type="entry name" value="Cyc_NRPS"/>
    <property type="match status" value="2"/>
</dbReference>
<dbReference type="Gene3D" id="3.30.300.30">
    <property type="match status" value="2"/>
</dbReference>
<dbReference type="Gene3D" id="3.30.559.30">
    <property type="entry name" value="Nonribosomal peptide synthetase, condensation domain"/>
    <property type="match status" value="2"/>
</dbReference>
<dbReference type="InterPro" id="IPR020845">
    <property type="entry name" value="AMP-binding_CS"/>
</dbReference>
<dbReference type="InterPro" id="IPR036736">
    <property type="entry name" value="ACP-like_sf"/>
</dbReference>
<dbReference type="eggNOG" id="COG1020">
    <property type="taxonomic scope" value="Bacteria"/>
</dbReference>
<evidence type="ECO:0000256" key="8">
    <source>
        <dbReference type="ARBA" id="ARBA00033440"/>
    </source>
</evidence>
<feature type="domain" description="Carrier" evidence="10">
    <location>
        <begin position="1066"/>
        <end position="1140"/>
    </location>
</feature>
<evidence type="ECO:0000256" key="1">
    <source>
        <dbReference type="ARBA" id="ARBA00001957"/>
    </source>
</evidence>
<dbReference type="Pfam" id="PF00550">
    <property type="entry name" value="PP-binding"/>
    <property type="match status" value="3"/>
</dbReference>
<dbReference type="PANTHER" id="PTHR45527:SF10">
    <property type="entry name" value="PYOCHELIN SYNTHASE PCHF"/>
    <property type="match status" value="1"/>
</dbReference>
<evidence type="ECO:0000256" key="4">
    <source>
        <dbReference type="ARBA" id="ARBA00016743"/>
    </source>
</evidence>
<keyword evidence="12" id="KW-1185">Reference proteome</keyword>
<dbReference type="InterPro" id="IPR025110">
    <property type="entry name" value="AMP-bd_C"/>
</dbReference>
<proteinExistence type="inferred from homology"/>
<dbReference type="GO" id="GO:0000036">
    <property type="term" value="F:acyl carrier activity"/>
    <property type="evidence" value="ECO:0007669"/>
    <property type="project" value="TreeGrafter"/>
</dbReference>
<name>H5XHL5_9PSEU</name>
<dbReference type="InterPro" id="IPR057737">
    <property type="entry name" value="Condensation_MtbB-like"/>
</dbReference>
<comment type="pathway">
    <text evidence="2">Siderophore biosynthesis; mycobactin biosynthesis.</text>
</comment>
<reference evidence="11 12" key="1">
    <citation type="submission" date="2011-11" db="EMBL/GenBank/DDBJ databases">
        <title>The Noncontiguous Finished sequence of Saccharomonospora cyanea NA-134.</title>
        <authorList>
            <consortium name="US DOE Joint Genome Institute"/>
            <person name="Lucas S."/>
            <person name="Han J."/>
            <person name="Lapidus A."/>
            <person name="Cheng J.-F."/>
            <person name="Goodwin L."/>
            <person name="Pitluck S."/>
            <person name="Peters L."/>
            <person name="Ovchinnikova G."/>
            <person name="Lu M."/>
            <person name="Detter J.C."/>
            <person name="Han C."/>
            <person name="Tapia R."/>
            <person name="Land M."/>
            <person name="Hauser L."/>
            <person name="Kyrpides N."/>
            <person name="Ivanova N."/>
            <person name="Pagani I."/>
            <person name="Brambilla E.-M."/>
            <person name="Klenk H.-P."/>
            <person name="Woyke T."/>
        </authorList>
    </citation>
    <scope>NUCLEOTIDE SEQUENCE [LARGE SCALE GENOMIC DNA]</scope>
    <source>
        <strain evidence="11 12">NA-134</strain>
    </source>
</reference>
<dbReference type="SUPFAM" id="SSF52777">
    <property type="entry name" value="CoA-dependent acyltransferases"/>
    <property type="match status" value="4"/>
</dbReference>
<comment type="similarity">
    <text evidence="3">Belongs to the ATP-dependent AMP-binding enzyme family. MbtB subfamily.</text>
</comment>
<evidence type="ECO:0000313" key="11">
    <source>
        <dbReference type="EMBL" id="EHR61695.1"/>
    </source>
</evidence>
<evidence type="ECO:0000256" key="9">
    <source>
        <dbReference type="SAM" id="MobiDB-lite"/>
    </source>
</evidence>
<evidence type="ECO:0000313" key="12">
    <source>
        <dbReference type="Proteomes" id="UP000002791"/>
    </source>
</evidence>
<dbReference type="FunFam" id="3.30.559.30:FF:000006">
    <property type="entry name" value="Yersiniabactin polyketide/non-ribosomal peptide synthetase"/>
    <property type="match status" value="1"/>
</dbReference>
<feature type="region of interest" description="Disordered" evidence="9">
    <location>
        <begin position="533"/>
        <end position="554"/>
    </location>
</feature>
<dbReference type="InterPro" id="IPR023213">
    <property type="entry name" value="CAT-like_dom_sf"/>
</dbReference>
<evidence type="ECO:0000256" key="3">
    <source>
        <dbReference type="ARBA" id="ARBA00007380"/>
    </source>
</evidence>
<dbReference type="InterPro" id="IPR010071">
    <property type="entry name" value="AA_adenyl_dom"/>
</dbReference>
<dbReference type="Gene3D" id="1.10.1200.10">
    <property type="entry name" value="ACP-like"/>
    <property type="match status" value="3"/>
</dbReference>
<dbReference type="FunFam" id="1.10.1200.10:FF:000016">
    <property type="entry name" value="Non-ribosomal peptide synthase"/>
    <property type="match status" value="1"/>
</dbReference>
<dbReference type="STRING" id="882082.SaccyDRAFT_2849"/>
<evidence type="ECO:0000259" key="10">
    <source>
        <dbReference type="PROSITE" id="PS50075"/>
    </source>
</evidence>
<evidence type="ECO:0000256" key="6">
    <source>
        <dbReference type="ARBA" id="ARBA00022553"/>
    </source>
</evidence>
<dbReference type="Gene3D" id="3.30.559.10">
    <property type="entry name" value="Chloramphenicol acetyltransferase-like domain"/>
    <property type="match status" value="2"/>
</dbReference>
<organism evidence="11 12">
    <name type="scientific">Saccharomonospora cyanea NA-134</name>
    <dbReference type="NCBI Taxonomy" id="882082"/>
    <lineage>
        <taxon>Bacteria</taxon>
        <taxon>Bacillati</taxon>
        <taxon>Actinomycetota</taxon>
        <taxon>Actinomycetes</taxon>
        <taxon>Pseudonocardiales</taxon>
        <taxon>Pseudonocardiaceae</taxon>
        <taxon>Saccharomonospora</taxon>
    </lineage>
</organism>
<dbReference type="GO" id="GO:0005737">
    <property type="term" value="C:cytoplasm"/>
    <property type="evidence" value="ECO:0007669"/>
    <property type="project" value="TreeGrafter"/>
</dbReference>
<dbReference type="Pfam" id="PF00668">
    <property type="entry name" value="Condensation"/>
    <property type="match status" value="2"/>
</dbReference>
<dbReference type="FunFam" id="3.40.50.12780:FF:000012">
    <property type="entry name" value="Non-ribosomal peptide synthetase"/>
    <property type="match status" value="2"/>
</dbReference>
<sequence length="2198" mass="237284">MSRTEGSLDRVRRGVAEALGLAPEEIGNDDDLRHLGLDSLAVMRLATRWKSEGLDVSFGELIEWSTPAEWAALLDRTAGEEPVPEPESTELRATAPLVSPPESSFELTPLQHAYHYGRSEALALGGVGSHFYVEFEGDAVDPDRLADAVLWLQRRHPMLRARFGDDGLGRVRPTGAWSGLVVDDLRELSEDERAERLARTRHRLVHRRFAVDRGEVFDVRLTLLPGGRGRVHVQIDMLVCDATSFRILLDELVRRYTDPGFDPAPPAVDFPAYTVAARAATARARERAEAYWRERLAELPDSGPALPYARDLAGISGHTTIQRSFSVPARARRTFAARARSAGLTESSLVLAAFTEVLAAWSERDRFLLTVPFYGREPVHPEVDTMVGDFTGMVLLDVDAGEPMPFARRARALQDRLRARLANAAYSGIDVLRDLSHRDGEAVLSPIVFTSALGLGELFEPEVRRCLGEPVHSMSQNPQVAIDVQLTDRQGALHVHWDIADGVFLPGVADALVNAVSALVEWAVESEWDVPAPDPRGVRPEDRPGFVDDSPAPSGTLHDPVFAMAARTPDSPAVLGPDGSRGYAELTSEALAVAGGLVERGVRPGDLVAVCLPKGVEQLACVLGVLAAGAAYVPIGVEQPPARRERILRRAGVTHLITQAPRREGTDPGVPVVSPQELRSAEPLEAPCPRSGEDLAYVIFTSGSTGEPKGVEITHAAALNTIVAVNERFGVGPGDRVLAVSALDFDLSVYDLFGMLSVGAALVTVTEDQRRDARAQSELVAEYGVTVWNTVPALLEMLLVAADDGSLSTLRTVLVSGDRVPLDLAERLRPHAPDARFAALGGATEAAIWSNFYEPGPDGVVPAVEAGEPAWRSMPYGFPLPRQRFRVVDARGRDCPDWVTGELWIGGAGVALGYRGDPERTAEQFPVVDGERWYRTRDLGRYRTSGVLEFLGRADNQVKLRGHRIELGEVEAALSGHPGVDAAVALVVDAPNPYLGVVVTTAEPDALESEQVLRHAAEHLPPPMVPETVVAVAALPLTPNGKTDTGALTTLLRQQRERGQDAGGGEPMGPAERLVAEVWADLLDVPSVRRDDNFFLAGGDSIIATRMLARLRDRGIEVPLRRLLDHPVLAEFAEGLVSTGQASAPVLATDPENRYEPFGATETQRAYWLGRSEQFALGGVGSHWYWEFDGVDVDLPRLEDALNGLIERHDMLRAVFDEDGRQRVLPVVERFRIPVTVTDDRGELDRLRDRLSTRIADPARWPLLHVEAVTIGRSTRLAFSFDYLVLDALSIVVLLRELAVRYRDLEAPLPPLRLTFRDYVLGATPPADEVARAREHWLERLDDLPPAPRLPLAADPEAMVAPRFTRLEARLEPEQWRRLTARSREHGVTTSAVLATAYATVLSRFSDRADLTLNLTVFDRRDVHPDIDAVVGDFTSLVLVPFRPRLGAGFAEHALDVQHRIWEAMEHRAASALWVLRELARRTGDAAVTMPVVLTSALGVARDDEPFPFGEPVWGLSQTPQVWLDNQVAERAGGLSVTWDAVEGLLCPGVLETMFAAFVGLLRHLADGDWDGPSVTVTGAAASPPVPLIGAPPAVVPATGTGGLHDAFFAAAQRDPDATALVTPDGAVSFGELSRRALAVAGGLAAAGVGRGDVVAVVLPRGADQITAVLGVVAAGAAYVPVGADQPAARRRRIVENAGAKLAVTEAATADLPDAVVFTDLLAVSPLASPVPGKDDDLAYVIYTSGSTGTPKGVEITHSAALNTVAAITDRFGVDHTDRVLAVSAMDFDLSVYDVFGVLGAGGALVLVGEDARRDARTWVRLVREHGVSLWNSVPALLEMALTVADPGDLASLRTVLVSGDWVPLDLGVRLAEHAPDARLAALGGATEASIWSNVHDVTGVPSVEPGEPPLRSVPYGRPLPGQAYRVVDEFGRDCPEWVTGELWIGGAGVARGYRGDPERTADRFVEVTTEDGRVERWYRTGDLGRYRPGGVLEFLGRRDTQVKIRGHRIELGEVEAALLRHPAVERAVAVVLERPAAHLAAMVTTVERTDTDAYAALPDLRARLSDELPAHMVPDRVTSAATLPLTANGKIDRKAVTAALTESSDAAPLVEPQGELETELAALWAELLDVPTVGRTDSFFLLGGDSLLGTRLVERMRRRFGIGISLRELTSAPTVERLAAVVEDLRGSEADMEEGVL</sequence>
<protein>
    <recommendedName>
        <fullName evidence="4">Phenyloxazoline synthase MbtB</fullName>
    </recommendedName>
    <alternativeName>
        <fullName evidence="8">Mycobactin synthetase protein B</fullName>
    </alternativeName>
</protein>
<keyword evidence="6" id="KW-0597">Phosphoprotein</keyword>
<dbReference type="FunFam" id="3.30.300.30:FF:000015">
    <property type="entry name" value="Nonribosomal peptide synthase SidD"/>
    <property type="match status" value="1"/>
</dbReference>
<evidence type="ECO:0000256" key="2">
    <source>
        <dbReference type="ARBA" id="ARBA00005102"/>
    </source>
</evidence>
<dbReference type="InterPro" id="IPR020806">
    <property type="entry name" value="PKS_PP-bd"/>
</dbReference>
<dbReference type="PANTHER" id="PTHR45527">
    <property type="entry name" value="NONRIBOSOMAL PEPTIDE SYNTHETASE"/>
    <property type="match status" value="1"/>
</dbReference>
<feature type="domain" description="Carrier" evidence="10">
    <location>
        <begin position="2112"/>
        <end position="2187"/>
    </location>
</feature>
<dbReference type="Pfam" id="PF00501">
    <property type="entry name" value="AMP-binding"/>
    <property type="match status" value="2"/>
</dbReference>
<dbReference type="GO" id="GO:0044550">
    <property type="term" value="P:secondary metabolite biosynthetic process"/>
    <property type="evidence" value="ECO:0007669"/>
    <property type="project" value="TreeGrafter"/>
</dbReference>
<feature type="domain" description="Carrier" evidence="10">
    <location>
        <begin position="5"/>
        <end position="78"/>
    </location>
</feature>
<dbReference type="PROSITE" id="PS00012">
    <property type="entry name" value="PHOSPHOPANTETHEINE"/>
    <property type="match status" value="2"/>
</dbReference>
<dbReference type="InterPro" id="IPR001242">
    <property type="entry name" value="Condensation_dom"/>
</dbReference>
<dbReference type="CDD" id="cd12114">
    <property type="entry name" value="A_NRPS_TlmIV_like"/>
    <property type="match status" value="2"/>
</dbReference>
<keyword evidence="7" id="KW-0436">Ligase</keyword>
<dbReference type="PROSITE" id="PS00455">
    <property type="entry name" value="AMP_BINDING"/>
    <property type="match status" value="2"/>
</dbReference>
<dbReference type="PROSITE" id="PS50075">
    <property type="entry name" value="CARRIER"/>
    <property type="match status" value="3"/>
</dbReference>
<dbReference type="OrthoDB" id="2472181at2"/>
<dbReference type="SUPFAM" id="SSF47336">
    <property type="entry name" value="ACP-like"/>
    <property type="match status" value="3"/>
</dbReference>
<dbReference type="NCBIfam" id="TIGR01733">
    <property type="entry name" value="AA-adenyl-dom"/>
    <property type="match status" value="2"/>
</dbReference>